<comment type="similarity">
    <text evidence="1">Belongs to the acetyltransferase family. RimI subfamily.</text>
</comment>
<organism evidence="6 7">
    <name type="scientific">Allosphingosinicella flava</name>
    <dbReference type="NCBI Taxonomy" id="2771430"/>
    <lineage>
        <taxon>Bacteria</taxon>
        <taxon>Pseudomonadati</taxon>
        <taxon>Pseudomonadota</taxon>
        <taxon>Alphaproteobacteria</taxon>
        <taxon>Sphingomonadales</taxon>
        <taxon>Sphingomonadaceae</taxon>
        <taxon>Allosphingosinicella</taxon>
    </lineage>
</organism>
<dbReference type="SUPFAM" id="SSF55729">
    <property type="entry name" value="Acyl-CoA N-acyltransferases (Nat)"/>
    <property type="match status" value="1"/>
</dbReference>
<accession>A0A7T2GHW2</accession>
<dbReference type="PROSITE" id="PS51186">
    <property type="entry name" value="GNAT"/>
    <property type="match status" value="1"/>
</dbReference>
<keyword evidence="7" id="KW-1185">Reference proteome</keyword>
<dbReference type="Proteomes" id="UP000594873">
    <property type="component" value="Chromosome"/>
</dbReference>
<evidence type="ECO:0000313" key="6">
    <source>
        <dbReference type="EMBL" id="QPQ54181.1"/>
    </source>
</evidence>
<dbReference type="InterPro" id="IPR006464">
    <property type="entry name" value="AcTrfase_RimI/Ard1"/>
</dbReference>
<dbReference type="Gene3D" id="3.40.630.30">
    <property type="match status" value="1"/>
</dbReference>
<evidence type="ECO:0000256" key="4">
    <source>
        <dbReference type="ARBA" id="ARBA00023315"/>
    </source>
</evidence>
<keyword evidence="2" id="KW-0963">Cytoplasm</keyword>
<keyword evidence="3 6" id="KW-0808">Transferase</keyword>
<dbReference type="InterPro" id="IPR000182">
    <property type="entry name" value="GNAT_dom"/>
</dbReference>
<keyword evidence="6" id="KW-0687">Ribonucleoprotein</keyword>
<proteinExistence type="inferred from homology"/>
<protein>
    <submittedName>
        <fullName evidence="6">Ribosomal protein S18-alanine N-acetyltransferase</fullName>
    </submittedName>
</protein>
<name>A0A7T2GHW2_9SPHN</name>
<evidence type="ECO:0000259" key="5">
    <source>
        <dbReference type="PROSITE" id="PS51186"/>
    </source>
</evidence>
<evidence type="ECO:0000256" key="2">
    <source>
        <dbReference type="ARBA" id="ARBA00022490"/>
    </source>
</evidence>
<dbReference type="RefSeq" id="WP_200970709.1">
    <property type="nucleotide sequence ID" value="NZ_CP065592.1"/>
</dbReference>
<gene>
    <name evidence="6" type="primary">rimI</name>
    <name evidence="6" type="ORF">IC614_07335</name>
</gene>
<dbReference type="GO" id="GO:0008080">
    <property type="term" value="F:N-acetyltransferase activity"/>
    <property type="evidence" value="ECO:0007669"/>
    <property type="project" value="InterPro"/>
</dbReference>
<keyword evidence="4" id="KW-0012">Acyltransferase</keyword>
<dbReference type="KEGG" id="sflv:IC614_07335"/>
<feature type="domain" description="N-acetyltransferase" evidence="5">
    <location>
        <begin position="7"/>
        <end position="153"/>
    </location>
</feature>
<dbReference type="PANTHER" id="PTHR43420:SF12">
    <property type="entry name" value="N-ACETYLTRANSFERASE DOMAIN-CONTAINING PROTEIN"/>
    <property type="match status" value="1"/>
</dbReference>
<evidence type="ECO:0000256" key="3">
    <source>
        <dbReference type="ARBA" id="ARBA00022679"/>
    </source>
</evidence>
<keyword evidence="6" id="KW-0689">Ribosomal protein</keyword>
<sequence length="158" mass="17109">MTRPDPVRIEAGGIADLDAVMAVMSDSFDPSFGEAWTAPQCAGILPMAGVWLSLARIGDTVAGFSLGRIVLREAELLLLAVRRDFQGIGVGKKLVDHFIADSRARNAEHLHLEVRDGNAAVRLYEAAGFHRVGTRRNYYCGTDGALFHALTLSRSSNI</sequence>
<dbReference type="PANTHER" id="PTHR43420">
    <property type="entry name" value="ACETYLTRANSFERASE"/>
    <property type="match status" value="1"/>
</dbReference>
<evidence type="ECO:0000256" key="1">
    <source>
        <dbReference type="ARBA" id="ARBA00005395"/>
    </source>
</evidence>
<dbReference type="InterPro" id="IPR016181">
    <property type="entry name" value="Acyl_CoA_acyltransferase"/>
</dbReference>
<dbReference type="Pfam" id="PF00583">
    <property type="entry name" value="Acetyltransf_1"/>
    <property type="match status" value="1"/>
</dbReference>
<dbReference type="EMBL" id="CP065592">
    <property type="protein sequence ID" value="QPQ54181.1"/>
    <property type="molecule type" value="Genomic_DNA"/>
</dbReference>
<evidence type="ECO:0000313" key="7">
    <source>
        <dbReference type="Proteomes" id="UP000594873"/>
    </source>
</evidence>
<reference evidence="6 7" key="1">
    <citation type="submission" date="2020-11" db="EMBL/GenBank/DDBJ databases">
        <title>Genome seq and assembly of Sphingosinicella sp.</title>
        <authorList>
            <person name="Chhetri G."/>
        </authorList>
    </citation>
    <scope>NUCLEOTIDE SEQUENCE [LARGE SCALE GENOMIC DNA]</scope>
    <source>
        <strain evidence="6 7">UDD2</strain>
    </source>
</reference>
<dbReference type="CDD" id="cd04301">
    <property type="entry name" value="NAT_SF"/>
    <property type="match status" value="1"/>
</dbReference>
<dbReference type="AlphaFoldDB" id="A0A7T2GHW2"/>
<dbReference type="GO" id="GO:0005840">
    <property type="term" value="C:ribosome"/>
    <property type="evidence" value="ECO:0007669"/>
    <property type="project" value="UniProtKB-KW"/>
</dbReference>
<dbReference type="InterPro" id="IPR050680">
    <property type="entry name" value="YpeA/RimI_acetyltransf"/>
</dbReference>
<dbReference type="NCBIfam" id="TIGR01575">
    <property type="entry name" value="rimI"/>
    <property type="match status" value="1"/>
</dbReference>